<evidence type="ECO:0000313" key="1">
    <source>
        <dbReference type="EMBL" id="SFT10539.1"/>
    </source>
</evidence>
<reference evidence="1 2" key="1">
    <citation type="submission" date="2016-10" db="EMBL/GenBank/DDBJ databases">
        <authorList>
            <person name="de Groot N.N."/>
        </authorList>
    </citation>
    <scope>NUCLEOTIDE SEQUENCE [LARGE SCALE GENOMIC DNA]</scope>
    <source>
        <strain evidence="1 2">DSM 22789</strain>
    </source>
</reference>
<keyword evidence="2" id="KW-1185">Reference proteome</keyword>
<dbReference type="EMBL" id="FOZZ01000012">
    <property type="protein sequence ID" value="SFT10539.1"/>
    <property type="molecule type" value="Genomic_DNA"/>
</dbReference>
<sequence length="239" mass="26672">MKRLILIVIGIANGVAFSQTPISKSYNVPTGKSISFKFDYPKLIQLETWDGDEVLVTGTVNINDGKNDDRFQLRESTEGEEFVLEGSVNPKEIPSRVKAIDGKDTLTFETKEEFTSYQKTHNRTFSTVNIGADMQIQLKIKVPRKLAARVESTYGLVEVKGFDGNITVDAKYGGIDATIKTKSMGELSAQTSYGTIYSNLDVQFSSVEFKNFRHHIKTSLGNGPTNQFKSTYGNIYLRK</sequence>
<dbReference type="OrthoDB" id="1115882at2"/>
<gene>
    <name evidence="1" type="ORF">SAMN05660206_11232</name>
</gene>
<dbReference type="STRING" id="683125.SAMN05660206_11232"/>
<name>A0A1I6V9Z9_9SPHI</name>
<organism evidence="1 2">
    <name type="scientific">Sphingobacterium wenxiniae</name>
    <dbReference type="NCBI Taxonomy" id="683125"/>
    <lineage>
        <taxon>Bacteria</taxon>
        <taxon>Pseudomonadati</taxon>
        <taxon>Bacteroidota</taxon>
        <taxon>Sphingobacteriia</taxon>
        <taxon>Sphingobacteriales</taxon>
        <taxon>Sphingobacteriaceae</taxon>
        <taxon>Sphingobacterium</taxon>
    </lineage>
</organism>
<accession>A0A1I6V9Z9</accession>
<dbReference type="AlphaFoldDB" id="A0A1I6V9Z9"/>
<protein>
    <recommendedName>
        <fullName evidence="3">Adhesin domain-containing protein</fullName>
    </recommendedName>
</protein>
<evidence type="ECO:0000313" key="2">
    <source>
        <dbReference type="Proteomes" id="UP000198785"/>
    </source>
</evidence>
<proteinExistence type="predicted"/>
<evidence type="ECO:0008006" key="3">
    <source>
        <dbReference type="Google" id="ProtNLM"/>
    </source>
</evidence>
<dbReference type="RefSeq" id="WP_093367047.1">
    <property type="nucleotide sequence ID" value="NZ_FOZZ01000012.1"/>
</dbReference>
<dbReference type="Proteomes" id="UP000198785">
    <property type="component" value="Unassembled WGS sequence"/>
</dbReference>